<keyword evidence="8 10" id="KW-0665">Pyrimidine biosynthesis</keyword>
<organism evidence="13 14">
    <name type="scientific">Seongchinamella sediminis</name>
    <dbReference type="NCBI Taxonomy" id="2283635"/>
    <lineage>
        <taxon>Bacteria</taxon>
        <taxon>Pseudomonadati</taxon>
        <taxon>Pseudomonadota</taxon>
        <taxon>Gammaproteobacteria</taxon>
        <taxon>Cellvibrionales</taxon>
        <taxon>Halieaceae</taxon>
        <taxon>Seongchinamella</taxon>
    </lineage>
</organism>
<name>A0A3L7DSY1_9GAMM</name>
<dbReference type="UniPathway" id="UPA00070">
    <property type="reaction ID" value="UER00117"/>
</dbReference>
<comment type="similarity">
    <text evidence="3 10 11">Belongs to the metallo-dependent hydrolases superfamily. DHOase family. Class II DHOase subfamily.</text>
</comment>
<dbReference type="PANTHER" id="PTHR43137:SF1">
    <property type="entry name" value="DIHYDROOROTASE"/>
    <property type="match status" value="1"/>
</dbReference>
<dbReference type="GO" id="GO:0006207">
    <property type="term" value="P:'de novo' pyrimidine nucleobase biosynthetic process"/>
    <property type="evidence" value="ECO:0007669"/>
    <property type="project" value="TreeGrafter"/>
</dbReference>
<dbReference type="GO" id="GO:0005829">
    <property type="term" value="C:cytosol"/>
    <property type="evidence" value="ECO:0007669"/>
    <property type="project" value="TreeGrafter"/>
</dbReference>
<keyword evidence="6 10" id="KW-0378">Hydrolase</keyword>
<dbReference type="RefSeq" id="WP_117957101.1">
    <property type="nucleotide sequence ID" value="NZ_QRAN01000026.1"/>
</dbReference>
<protein>
    <recommendedName>
        <fullName evidence="4 10">Dihydroorotase</fullName>
        <shortName evidence="10">DHOase</shortName>
        <ecNumber evidence="4 10">3.5.2.3</ecNumber>
    </recommendedName>
</protein>
<dbReference type="PROSITE" id="PS00482">
    <property type="entry name" value="DIHYDROOROTASE_1"/>
    <property type="match status" value="1"/>
</dbReference>
<dbReference type="FunFam" id="3.20.20.140:FF:000006">
    <property type="entry name" value="Dihydroorotase"/>
    <property type="match status" value="1"/>
</dbReference>
<dbReference type="SUPFAM" id="SSF51556">
    <property type="entry name" value="Metallo-dependent hydrolases"/>
    <property type="match status" value="1"/>
</dbReference>
<proteinExistence type="inferred from homology"/>
<dbReference type="OrthoDB" id="9808095at2"/>
<dbReference type="PROSITE" id="PS00483">
    <property type="entry name" value="DIHYDROOROTASE_2"/>
    <property type="match status" value="1"/>
</dbReference>
<evidence type="ECO:0000256" key="10">
    <source>
        <dbReference type="HAMAP-Rule" id="MF_00219"/>
    </source>
</evidence>
<comment type="function">
    <text evidence="1 10">Catalyzes the reversible cyclization of carbamoyl aspartate to dihydroorotate.</text>
</comment>
<evidence type="ECO:0000256" key="2">
    <source>
        <dbReference type="ARBA" id="ARBA00004880"/>
    </source>
</evidence>
<reference evidence="13 14" key="1">
    <citation type="submission" date="2018-07" db="EMBL/GenBank/DDBJ databases">
        <title>Halioglobus sp. genome submission.</title>
        <authorList>
            <person name="Ye M.-Q."/>
            <person name="Du Z.-J."/>
        </authorList>
    </citation>
    <scope>NUCLEOTIDE SEQUENCE [LARGE SCALE GENOMIC DNA]</scope>
    <source>
        <strain evidence="13 14">U0301</strain>
    </source>
</reference>
<dbReference type="NCBIfam" id="TIGR00856">
    <property type="entry name" value="pyrC_dimer"/>
    <property type="match status" value="1"/>
</dbReference>
<comment type="subunit">
    <text evidence="10">Homodimer.</text>
</comment>
<sequence length="347" mass="38475">MNELTITRPDDWHVHLRDGAALPHTCADMARYFGRVIVMPNLTPPVTTVAQAAAYRARISAAMKHAPRQFEPLMVLYLTDQTDAAEIQLAAASKFVHAVKLYPAGATTNSDSGVAQLEALYPVLAAMEEVDLPLLIHGEVTDHDIDIFDREKVFIDRHLTPIARRFPGLRIVLEHITTRDAVQFVREAGKQVAATITAHHLMFNRNDMLVGGIRPHYYCLPILKRNVHQNELMEAATSGNPKFFLGTDSAPHARGAKETDCGCAGVYTGHAAIEFYAEVFEQLDALDKLEGFASHFGPDFYRLPRNTDSITLRRESWEVPMELPLGETTLQPLAAGESIAWRVVAGD</sequence>
<feature type="binding site" evidence="10">
    <location>
        <position position="13"/>
    </location>
    <ligand>
        <name>Zn(2+)</name>
        <dbReference type="ChEBI" id="CHEBI:29105"/>
        <label>1</label>
    </ligand>
</feature>
<feature type="binding site" evidence="10">
    <location>
        <position position="264"/>
    </location>
    <ligand>
        <name>substrate</name>
    </ligand>
</feature>
<comment type="cofactor">
    <cofactor evidence="10 11">
        <name>Zn(2+)</name>
        <dbReference type="ChEBI" id="CHEBI:29105"/>
    </cofactor>
    <text evidence="10 11">Binds 2 Zn(2+) ions per subunit.</text>
</comment>
<evidence type="ECO:0000256" key="5">
    <source>
        <dbReference type="ARBA" id="ARBA00022723"/>
    </source>
</evidence>
<gene>
    <name evidence="10" type="primary">pyrC</name>
    <name evidence="13" type="ORF">DWB85_17435</name>
</gene>
<feature type="binding site" evidence="10">
    <location>
        <position position="175"/>
    </location>
    <ligand>
        <name>Zn(2+)</name>
        <dbReference type="ChEBI" id="CHEBI:29105"/>
        <label>2</label>
    </ligand>
</feature>
<feature type="domain" description="Amidohydrolase-related" evidence="12">
    <location>
        <begin position="11"/>
        <end position="255"/>
    </location>
</feature>
<dbReference type="InterPro" id="IPR032466">
    <property type="entry name" value="Metal_Hydrolase"/>
</dbReference>
<dbReference type="PANTHER" id="PTHR43137">
    <property type="entry name" value="DIHYDROOROTASE"/>
    <property type="match status" value="1"/>
</dbReference>
<feature type="binding site" evidence="10">
    <location>
        <position position="15"/>
    </location>
    <ligand>
        <name>Zn(2+)</name>
        <dbReference type="ChEBI" id="CHEBI:29105"/>
        <label>1</label>
    </ligand>
</feature>
<feature type="binding site" evidence="10">
    <location>
        <begin position="15"/>
        <end position="17"/>
    </location>
    <ligand>
        <name>substrate</name>
    </ligand>
</feature>
<dbReference type="HAMAP" id="MF_00219">
    <property type="entry name" value="PyrC_classII"/>
    <property type="match status" value="1"/>
</dbReference>
<evidence type="ECO:0000256" key="8">
    <source>
        <dbReference type="ARBA" id="ARBA00022975"/>
    </source>
</evidence>
<evidence type="ECO:0000313" key="14">
    <source>
        <dbReference type="Proteomes" id="UP000265509"/>
    </source>
</evidence>
<dbReference type="Proteomes" id="UP000265509">
    <property type="component" value="Unassembled WGS sequence"/>
</dbReference>
<dbReference type="Gene3D" id="3.20.20.140">
    <property type="entry name" value="Metal-dependent hydrolases"/>
    <property type="match status" value="1"/>
</dbReference>
<feature type="active site" evidence="10">
    <location>
        <position position="248"/>
    </location>
</feature>
<keyword evidence="7 10" id="KW-0862">Zinc</keyword>
<feature type="binding site" evidence="10">
    <location>
        <position position="41"/>
    </location>
    <ligand>
        <name>substrate</name>
    </ligand>
</feature>
<evidence type="ECO:0000256" key="7">
    <source>
        <dbReference type="ARBA" id="ARBA00022833"/>
    </source>
</evidence>
<dbReference type="InterPro" id="IPR006680">
    <property type="entry name" value="Amidohydro-rel"/>
</dbReference>
<evidence type="ECO:0000256" key="3">
    <source>
        <dbReference type="ARBA" id="ARBA00005631"/>
    </source>
</evidence>
<dbReference type="GO" id="GO:0008270">
    <property type="term" value="F:zinc ion binding"/>
    <property type="evidence" value="ECO:0007669"/>
    <property type="project" value="UniProtKB-UniRule"/>
</dbReference>
<comment type="pathway">
    <text evidence="2 10 11">Pyrimidine metabolism; UMP biosynthesis via de novo pathway; (S)-dihydroorotate from bicarbonate: step 3/3.</text>
</comment>
<dbReference type="GO" id="GO:0004151">
    <property type="term" value="F:dihydroorotase activity"/>
    <property type="evidence" value="ECO:0007669"/>
    <property type="project" value="UniProtKB-UniRule"/>
</dbReference>
<evidence type="ECO:0000313" key="13">
    <source>
        <dbReference type="EMBL" id="RLQ20464.1"/>
    </source>
</evidence>
<feature type="binding site" evidence="10">
    <location>
        <position position="248"/>
    </location>
    <ligand>
        <name>Zn(2+)</name>
        <dbReference type="ChEBI" id="CHEBI:29105"/>
        <label>1</label>
    </ligand>
</feature>
<evidence type="ECO:0000256" key="1">
    <source>
        <dbReference type="ARBA" id="ARBA00002368"/>
    </source>
</evidence>
<dbReference type="InterPro" id="IPR004721">
    <property type="entry name" value="DHOdimr"/>
</dbReference>
<dbReference type="CDD" id="cd01294">
    <property type="entry name" value="DHOase"/>
    <property type="match status" value="1"/>
</dbReference>
<evidence type="ECO:0000256" key="4">
    <source>
        <dbReference type="ARBA" id="ARBA00012860"/>
    </source>
</evidence>
<comment type="caution">
    <text evidence="13">The sequence shown here is derived from an EMBL/GenBank/DDBJ whole genome shotgun (WGS) entry which is preliminary data.</text>
</comment>
<feature type="binding site" description="via carbamate group" evidence="10">
    <location>
        <position position="100"/>
    </location>
    <ligand>
        <name>Zn(2+)</name>
        <dbReference type="ChEBI" id="CHEBI:29105"/>
        <label>1</label>
    </ligand>
</feature>
<dbReference type="InterPro" id="IPR002195">
    <property type="entry name" value="Dihydroorotase_CS"/>
</dbReference>
<feature type="binding site" evidence="10">
    <location>
        <position position="220"/>
    </location>
    <ligand>
        <name>substrate</name>
    </ligand>
</feature>
<accession>A0A3L7DSY1</accession>
<dbReference type="GO" id="GO:0044205">
    <property type="term" value="P:'de novo' UMP biosynthetic process"/>
    <property type="evidence" value="ECO:0007669"/>
    <property type="project" value="UniProtKB-UniRule"/>
</dbReference>
<evidence type="ECO:0000259" key="12">
    <source>
        <dbReference type="Pfam" id="PF01979"/>
    </source>
</evidence>
<feature type="modified residue" description="N6-carboxylysine" evidence="10">
    <location>
        <position position="100"/>
    </location>
</feature>
<dbReference type="EMBL" id="QRAN01000026">
    <property type="protein sequence ID" value="RLQ20464.1"/>
    <property type="molecule type" value="Genomic_DNA"/>
</dbReference>
<feature type="binding site" evidence="10">
    <location>
        <position position="137"/>
    </location>
    <ligand>
        <name>substrate</name>
    </ligand>
</feature>
<keyword evidence="14" id="KW-1185">Reference proteome</keyword>
<evidence type="ECO:0000256" key="11">
    <source>
        <dbReference type="RuleBase" id="RU003440"/>
    </source>
</evidence>
<feature type="binding site" evidence="10">
    <location>
        <position position="137"/>
    </location>
    <ligand>
        <name>Zn(2+)</name>
        <dbReference type="ChEBI" id="CHEBI:29105"/>
        <label>2</label>
    </ligand>
</feature>
<feature type="binding site" description="via carbamate group" evidence="10">
    <location>
        <position position="100"/>
    </location>
    <ligand>
        <name>Zn(2+)</name>
        <dbReference type="ChEBI" id="CHEBI:29105"/>
        <label>2</label>
    </ligand>
</feature>
<dbReference type="Pfam" id="PF01979">
    <property type="entry name" value="Amidohydro_1"/>
    <property type="match status" value="1"/>
</dbReference>
<keyword evidence="5 10" id="KW-0479">Metal-binding</keyword>
<comment type="catalytic activity">
    <reaction evidence="9 10 11">
        <text>(S)-dihydroorotate + H2O = N-carbamoyl-L-aspartate + H(+)</text>
        <dbReference type="Rhea" id="RHEA:24296"/>
        <dbReference type="ChEBI" id="CHEBI:15377"/>
        <dbReference type="ChEBI" id="CHEBI:15378"/>
        <dbReference type="ChEBI" id="CHEBI:30864"/>
        <dbReference type="ChEBI" id="CHEBI:32814"/>
        <dbReference type="EC" id="3.5.2.3"/>
    </reaction>
</comment>
<evidence type="ECO:0000256" key="9">
    <source>
        <dbReference type="ARBA" id="ARBA00048492"/>
    </source>
</evidence>
<dbReference type="AlphaFoldDB" id="A0A3L7DSY1"/>
<feature type="binding site" evidence="10">
    <location>
        <position position="252"/>
    </location>
    <ligand>
        <name>substrate</name>
    </ligand>
</feature>
<dbReference type="EC" id="3.5.2.3" evidence="4 10"/>
<evidence type="ECO:0000256" key="6">
    <source>
        <dbReference type="ARBA" id="ARBA00022801"/>
    </source>
</evidence>
<dbReference type="PIRSF" id="PIRSF001237">
    <property type="entry name" value="DHOdimr"/>
    <property type="match status" value="1"/>
</dbReference>